<dbReference type="OrthoDB" id="447516at2759"/>
<evidence type="ECO:0000256" key="1">
    <source>
        <dbReference type="ARBA" id="ARBA00004123"/>
    </source>
</evidence>
<reference evidence="4" key="1">
    <citation type="journal article" date="2023" name="DNA Res.">
        <title>Chromosome-level genome assembly of Phrynocephalus forsythii using third-generation DNA sequencing and Hi-C analysis.</title>
        <authorList>
            <person name="Qi Y."/>
            <person name="Zhao W."/>
            <person name="Zhao Y."/>
            <person name="Niu C."/>
            <person name="Cao S."/>
            <person name="Zhang Y."/>
        </authorList>
    </citation>
    <scope>NUCLEOTIDE SEQUENCE</scope>
    <source>
        <tissue evidence="4">Muscle</tissue>
    </source>
</reference>
<feature type="region of interest" description="Disordered" evidence="3">
    <location>
        <begin position="386"/>
        <end position="508"/>
    </location>
</feature>
<keyword evidence="5" id="KW-1185">Reference proteome</keyword>
<keyword evidence="2" id="KW-0539">Nucleus</keyword>
<evidence type="ECO:0008006" key="6">
    <source>
        <dbReference type="Google" id="ProtNLM"/>
    </source>
</evidence>
<name>A0A9Q0YA00_9SAUR</name>
<accession>A0A9Q0YA00</accession>
<feature type="compositionally biased region" description="Basic and acidic residues" evidence="3">
    <location>
        <begin position="446"/>
        <end position="462"/>
    </location>
</feature>
<organism evidence="4 5">
    <name type="scientific">Phrynocephalus forsythii</name>
    <dbReference type="NCBI Taxonomy" id="171643"/>
    <lineage>
        <taxon>Eukaryota</taxon>
        <taxon>Metazoa</taxon>
        <taxon>Chordata</taxon>
        <taxon>Craniata</taxon>
        <taxon>Vertebrata</taxon>
        <taxon>Euteleostomi</taxon>
        <taxon>Lepidosauria</taxon>
        <taxon>Squamata</taxon>
        <taxon>Bifurcata</taxon>
        <taxon>Unidentata</taxon>
        <taxon>Episquamata</taxon>
        <taxon>Toxicofera</taxon>
        <taxon>Iguania</taxon>
        <taxon>Acrodonta</taxon>
        <taxon>Agamidae</taxon>
        <taxon>Agaminae</taxon>
        <taxon>Phrynocephalus</taxon>
    </lineage>
</organism>
<sequence length="1424" mass="156970">MPKFYMPKFGVSIPKEKAELPLPDAELLGPELRTDVTVPSMELGFDSKNQKIESDEKDIVGKDTKFKMPKFKLPSFSWSPKKEVNINASADGGLKETSATMCTSDLESELTLTVEEVEGQTVELEVSLSEGKDTERRRLRRPQFSMPKISLPKMKSHKGEIYVPEGDTDMSVPMTEEGEISLPEKDFSASVSTEESKSPKVYLPHLQLYKPEIKGPKLDIEFSLNKSDTEHPVLDISVPKQELKLGDVDESTSSSVSEIKLPMAQGLEISLEEPSTEISVCEGEQKTESVDVKVKKPKFQMPTFGIFSKGKAPEIDTSLPAEDTAIPQLKNTTDIADIGVEAAGFDITGTEKTVQDGSIQVPQIPTSDIVVGVTVPSAVLSVIQPERGTQDSVSTEAKIQEEKKDDRVDAEQKEGHFKKPKFKMPSFNWSPKKEASLKTSIQEPLEEIKQTTDRDGEAKEPLSQDQEVPMDQDAETTTKKGQVKRPHFTMPKISLPRTKLPKSQDHMSKVEGDVAIESDTALVQIPDIEMSFSTRKEEETEISVKMPKDMSKAEIKTFQTDIKADVELPLTDRSFKLKTSEIAFEGETDVQDASTKLDDTEGVIRLPKLQMPTFKFSSEGEGYESGIKIAKIEGVAIQQQTPTEIEILDGEAPVLEAKGETIDSEIKMEAGKIKMPQAPSVEMKGSDMSVVSSGEKDVQGEGEHKVKPEEGQTEEPQGWFRMPKFRMPSFGRSSSKGKKDEAEVESSSGKVPIPEAQVEIKVPEVPAHIDIEPHSGKDVLECKVVLPEENIRGISVEKEKRPDTGLFWNEGTISKTSGKTDSQLSVQGTKTYAEIVKHGAEALQTHKPTVTVSTLETSVPKVDIDVNLPKCDASVQQYETKSAAEVSPTEIPVSKPDGEIDPAVIETEMVMQSPTAVAKGEKMESKMKSPKKDIQGKESIFKMPKFGVPSFGWSTTKATDDVPEVATEKEVDVVPSEMKMDVSVTDEGFEIIDFPTQEYEKEVVTESDMKVEERDASSKKKATKFKMPKFGSLRSKSQSSEVHVDQTKMEAEMSVAKSEGERLGIQAEKTVMKGPKLYFSEKTAGTMDIQSGDSELSFHIPKLKMLKFTHSTSAAEAQILTSEDTTDIKCTVPDSDDASQMEFRISVPEEKVEDTSSSIQKSKVKITTLSKPTIQRTQVEHGVPSTELSFEETTTHIERPGDFSTKISTEKTDTLDVKIQKSVAKITTLIEPDIQTTRFEIKLPSVDSFISGVPLHIQEPYTEGEEIKLQGKSECGLSDSDMSESFSTQIVKESEIPPTEVKTAAFGFSLLKVKIQESHVNLDRPIKLSPSEYVSEMHTSEVHHASDESSGEATQKTGFAELKIYDKGGVGELDEGASSATTLTKLKRFTVEVQSASELAEDCSDKQPKQISEPTVEVTEKLML</sequence>
<dbReference type="Proteomes" id="UP001142489">
    <property type="component" value="Unassembled WGS sequence"/>
</dbReference>
<feature type="region of interest" description="Disordered" evidence="3">
    <location>
        <begin position="692"/>
        <end position="749"/>
    </location>
</feature>
<evidence type="ECO:0000256" key="2">
    <source>
        <dbReference type="ARBA" id="ARBA00023242"/>
    </source>
</evidence>
<evidence type="ECO:0000313" key="5">
    <source>
        <dbReference type="Proteomes" id="UP001142489"/>
    </source>
</evidence>
<feature type="compositionally biased region" description="Basic and acidic residues" evidence="3">
    <location>
        <begin position="398"/>
        <end position="417"/>
    </location>
</feature>
<comment type="subcellular location">
    <subcellularLocation>
        <location evidence="1">Nucleus</location>
    </subcellularLocation>
</comment>
<dbReference type="InterPro" id="IPR052082">
    <property type="entry name" value="Myelin_sheath_structural"/>
</dbReference>
<dbReference type="PANTHER" id="PTHR23348">
    <property type="entry name" value="PERIAXIN/AHNAK"/>
    <property type="match status" value="1"/>
</dbReference>
<comment type="caution">
    <text evidence="4">The sequence shown here is derived from an EMBL/GenBank/DDBJ whole genome shotgun (WGS) entry which is preliminary data.</text>
</comment>
<dbReference type="GO" id="GO:0005737">
    <property type="term" value="C:cytoplasm"/>
    <property type="evidence" value="ECO:0007669"/>
    <property type="project" value="TreeGrafter"/>
</dbReference>
<gene>
    <name evidence="4" type="ORF">JRQ81_001184</name>
</gene>
<evidence type="ECO:0000313" key="4">
    <source>
        <dbReference type="EMBL" id="KAJ7345234.1"/>
    </source>
</evidence>
<protein>
    <recommendedName>
        <fullName evidence="6">Protein AHNAK2</fullName>
    </recommendedName>
</protein>
<dbReference type="GO" id="GO:0043484">
    <property type="term" value="P:regulation of RNA splicing"/>
    <property type="evidence" value="ECO:0007669"/>
    <property type="project" value="TreeGrafter"/>
</dbReference>
<evidence type="ECO:0000256" key="3">
    <source>
        <dbReference type="SAM" id="MobiDB-lite"/>
    </source>
</evidence>
<feature type="compositionally biased region" description="Basic and acidic residues" evidence="3">
    <location>
        <begin position="694"/>
        <end position="710"/>
    </location>
</feature>
<dbReference type="GO" id="GO:0032287">
    <property type="term" value="P:peripheral nervous system myelin maintenance"/>
    <property type="evidence" value="ECO:0007669"/>
    <property type="project" value="TreeGrafter"/>
</dbReference>
<dbReference type="GO" id="GO:0005634">
    <property type="term" value="C:nucleus"/>
    <property type="evidence" value="ECO:0007669"/>
    <property type="project" value="UniProtKB-SubCell"/>
</dbReference>
<feature type="region of interest" description="Disordered" evidence="3">
    <location>
        <begin position="1397"/>
        <end position="1424"/>
    </location>
</feature>
<dbReference type="EMBL" id="JAPFRF010000001">
    <property type="protein sequence ID" value="KAJ7345234.1"/>
    <property type="molecule type" value="Genomic_DNA"/>
</dbReference>
<proteinExistence type="predicted"/>
<dbReference type="PANTHER" id="PTHR23348:SF42">
    <property type="entry name" value="PERIAXIN"/>
    <property type="match status" value="1"/>
</dbReference>